<dbReference type="EMBL" id="CAFBQJ010000019">
    <property type="protein sequence ID" value="CAB5045166.1"/>
    <property type="molecule type" value="Genomic_DNA"/>
</dbReference>
<evidence type="ECO:0000313" key="5">
    <source>
        <dbReference type="EMBL" id="CAB5045166.1"/>
    </source>
</evidence>
<reference evidence="3" key="1">
    <citation type="submission" date="2020-05" db="EMBL/GenBank/DDBJ databases">
        <authorList>
            <person name="Chiriac C."/>
            <person name="Salcher M."/>
            <person name="Ghai R."/>
            <person name="Kavagutti S V."/>
        </authorList>
    </citation>
    <scope>NUCLEOTIDE SEQUENCE</scope>
</reference>
<dbReference type="EMBL" id="CAEZVL010000090">
    <property type="protein sequence ID" value="CAB4631494.1"/>
    <property type="molecule type" value="Genomic_DNA"/>
</dbReference>
<evidence type="ECO:0000313" key="2">
    <source>
        <dbReference type="EMBL" id="CAB4604164.1"/>
    </source>
</evidence>
<dbReference type="InterPro" id="IPR011044">
    <property type="entry name" value="Quino_amine_DH_bsu"/>
</dbReference>
<organism evidence="3">
    <name type="scientific">freshwater metagenome</name>
    <dbReference type="NCBI Taxonomy" id="449393"/>
    <lineage>
        <taxon>unclassified sequences</taxon>
        <taxon>metagenomes</taxon>
        <taxon>ecological metagenomes</taxon>
    </lineage>
</organism>
<evidence type="ECO:0000313" key="4">
    <source>
        <dbReference type="EMBL" id="CAB4781414.1"/>
    </source>
</evidence>
<accession>A0A6J6J4F9</accession>
<proteinExistence type="predicted"/>
<feature type="region of interest" description="Disordered" evidence="1">
    <location>
        <begin position="54"/>
        <end position="93"/>
    </location>
</feature>
<feature type="compositionally biased region" description="Polar residues" evidence="1">
    <location>
        <begin position="77"/>
        <end position="93"/>
    </location>
</feature>
<protein>
    <submittedName>
        <fullName evidence="3">Unannotated protein</fullName>
    </submittedName>
</protein>
<dbReference type="EMBL" id="CAEZZV010000107">
    <property type="protein sequence ID" value="CAB4781414.1"/>
    <property type="molecule type" value="Genomic_DNA"/>
</dbReference>
<name>A0A6J6J4F9_9ZZZZ</name>
<dbReference type="AlphaFoldDB" id="A0A6J6J4F9"/>
<dbReference type="EMBL" id="CAEZUK010000153">
    <property type="protein sequence ID" value="CAB4604164.1"/>
    <property type="molecule type" value="Genomic_DNA"/>
</dbReference>
<dbReference type="EMBL" id="CAFBRX010000088">
    <property type="protein sequence ID" value="CAB5125023.1"/>
    <property type="molecule type" value="Genomic_DNA"/>
</dbReference>
<dbReference type="PROSITE" id="PS51257">
    <property type="entry name" value="PROKAR_LIPOPROTEIN"/>
    <property type="match status" value="1"/>
</dbReference>
<evidence type="ECO:0000313" key="3">
    <source>
        <dbReference type="EMBL" id="CAB4631494.1"/>
    </source>
</evidence>
<sequence length="568" mass="59790">MNPSPRYSRISLLFACGLAFAACSSSDSTSDQPVSTESPTTVAQTTTTLAADSAACENPPQNPFFADSPAPIGHIDASQSNGSPTAGPRDSTQTLTPADVQYVHLGPGHAGLAISSKYPDGSRVIWSNGADRISKIDAKTFELLAELPRPDKELLSSDEADANIALMDQQSGSELALTGLGFGAKYLLGLTGIYYALDVDNTLFIGGEDSVLAYQDQTVGDPRSPIILRDEWKRPAEITGGFVGVNMTFDGKLVVVTDEGWIVVLDRDFSDYVAIALPGQEAAAAHNAEVVASGVTLASASWVRNSIAVDDQGGIYAVSLNEMHKVVWDGTKLSTSPADGAWSAPYSNSAGKGSGATPALMGYCDDRFVVITDGDEQMNVVLFWRDGAPQDWEPIEGALSPQIAGQELVTMGDPKLTAIQSEQGVVVGGYGALVVNNDSPTIPDGYPAKAARLLVSYSGADPAFAPHGMQKFAWDPVAQAFASSWVNQEVSSANGVPLVSLGSNTLYTVGGRDGKWALEGIDWTTGESVLTWITGSSRYNTVFAGLFIDDEGHILHGTAFGMVRYPAS</sequence>
<gene>
    <name evidence="2" type="ORF">UFOPK1820_00946</name>
    <name evidence="3" type="ORF">UFOPK1960_00704</name>
    <name evidence="4" type="ORF">UFOPK2921_00891</name>
    <name evidence="5" type="ORF">UFOPK4275_00204</name>
    <name evidence="6" type="ORF">UFOPK4422_00938</name>
</gene>
<evidence type="ECO:0000313" key="6">
    <source>
        <dbReference type="EMBL" id="CAB5125023.1"/>
    </source>
</evidence>
<dbReference type="SUPFAM" id="SSF50969">
    <property type="entry name" value="YVTN repeat-like/Quinoprotein amine dehydrogenase"/>
    <property type="match status" value="1"/>
</dbReference>
<evidence type="ECO:0000256" key="1">
    <source>
        <dbReference type="SAM" id="MobiDB-lite"/>
    </source>
</evidence>